<dbReference type="InterPro" id="IPR019606">
    <property type="entry name" value="GerMN"/>
</dbReference>
<dbReference type="EMBL" id="BAAAHQ010000025">
    <property type="protein sequence ID" value="GAA0939055.1"/>
    <property type="molecule type" value="Genomic_DNA"/>
</dbReference>
<dbReference type="PROSITE" id="PS51257">
    <property type="entry name" value="PROKAR_LIPOPROTEIN"/>
    <property type="match status" value="1"/>
</dbReference>
<sequence>MRIRSALAVGLISLVAGCGIRPSVVISGGDPPSGRVAPAGMITLYLVKDGRLGAVTRPTGGRPQFRADVLALLAAGPTTMERGDGFTTEVPPEAGPFSVTTGPAGRLVVNLSAPAGELSPLAVRQIACTAAAASLEEADRVVVAGAAGKGVDPRICRRTR</sequence>
<protein>
    <recommendedName>
        <fullName evidence="1">GerMN domain-containing protein</fullName>
    </recommendedName>
</protein>
<dbReference type="RefSeq" id="WP_343952374.1">
    <property type="nucleotide sequence ID" value="NZ_BAAAHQ010000025.1"/>
</dbReference>
<feature type="domain" description="GerMN" evidence="1">
    <location>
        <begin position="62"/>
        <end position="141"/>
    </location>
</feature>
<accession>A0ABN1Q8V2</accession>
<dbReference type="Pfam" id="PF10646">
    <property type="entry name" value="Germane"/>
    <property type="match status" value="1"/>
</dbReference>
<evidence type="ECO:0000313" key="3">
    <source>
        <dbReference type="Proteomes" id="UP001501578"/>
    </source>
</evidence>
<reference evidence="2 3" key="1">
    <citation type="journal article" date="2019" name="Int. J. Syst. Evol. Microbiol.">
        <title>The Global Catalogue of Microorganisms (GCM) 10K type strain sequencing project: providing services to taxonomists for standard genome sequencing and annotation.</title>
        <authorList>
            <consortium name="The Broad Institute Genomics Platform"/>
            <consortium name="The Broad Institute Genome Sequencing Center for Infectious Disease"/>
            <person name="Wu L."/>
            <person name="Ma J."/>
        </authorList>
    </citation>
    <scope>NUCLEOTIDE SEQUENCE [LARGE SCALE GENOMIC DNA]</scope>
    <source>
        <strain evidence="2 3">JCM 11136</strain>
    </source>
</reference>
<name>A0ABN1Q8V2_9ACTN</name>
<evidence type="ECO:0000259" key="1">
    <source>
        <dbReference type="Pfam" id="PF10646"/>
    </source>
</evidence>
<comment type="caution">
    <text evidence="2">The sequence shown here is derived from an EMBL/GenBank/DDBJ whole genome shotgun (WGS) entry which is preliminary data.</text>
</comment>
<proteinExistence type="predicted"/>
<keyword evidence="3" id="KW-1185">Reference proteome</keyword>
<organism evidence="2 3">
    <name type="scientific">Nonomuraea longicatena</name>
    <dbReference type="NCBI Taxonomy" id="83682"/>
    <lineage>
        <taxon>Bacteria</taxon>
        <taxon>Bacillati</taxon>
        <taxon>Actinomycetota</taxon>
        <taxon>Actinomycetes</taxon>
        <taxon>Streptosporangiales</taxon>
        <taxon>Streptosporangiaceae</taxon>
        <taxon>Nonomuraea</taxon>
    </lineage>
</organism>
<gene>
    <name evidence="2" type="ORF">GCM10009560_49380</name>
</gene>
<evidence type="ECO:0000313" key="2">
    <source>
        <dbReference type="EMBL" id="GAA0939055.1"/>
    </source>
</evidence>
<dbReference type="Proteomes" id="UP001501578">
    <property type="component" value="Unassembled WGS sequence"/>
</dbReference>